<dbReference type="HOGENOM" id="CLU_116900_0_1_1"/>
<dbReference type="EMBL" id="CH940648">
    <property type="protein sequence ID" value="EDW60093.2"/>
    <property type="molecule type" value="Genomic_DNA"/>
</dbReference>
<feature type="chain" id="PRO_5006457322" description="MD-2-related lipid-recognition domain-containing protein" evidence="1">
    <location>
        <begin position="27"/>
        <end position="134"/>
    </location>
</feature>
<dbReference type="InParanoid" id="B4LN89"/>
<proteinExistence type="predicted"/>
<dbReference type="Pfam" id="PF06477">
    <property type="entry name" value="DUF1091"/>
    <property type="match status" value="1"/>
</dbReference>
<dbReference type="PANTHER" id="PTHR20898">
    <property type="entry name" value="DAEDALUS ON 3-RELATED-RELATED"/>
    <property type="match status" value="1"/>
</dbReference>
<accession>B4LN89</accession>
<sequence>MGIRLIVFGLLLTLLVLNISYNPIVGNVDVKGQLFKRANGYKPWLYKATIDGCRFLKKPYHPLAILVYKIFKSYTNLNHTCPYEGLVLIKDLYLKLENLPHAIPTGEYLLRLDWCINKNIQIRSDVYFAFVEDL</sequence>
<dbReference type="Proteomes" id="UP000008792">
    <property type="component" value="Unassembled WGS sequence"/>
</dbReference>
<dbReference type="SMART" id="SM00697">
    <property type="entry name" value="DM8"/>
    <property type="match status" value="1"/>
</dbReference>
<evidence type="ECO:0008006" key="4">
    <source>
        <dbReference type="Google" id="ProtNLM"/>
    </source>
</evidence>
<dbReference type="PANTHER" id="PTHR20898:SF0">
    <property type="entry name" value="DAEDALUS ON 3-RELATED"/>
    <property type="match status" value="1"/>
</dbReference>
<name>B4LN89_DROVI</name>
<keyword evidence="3" id="KW-1185">Reference proteome</keyword>
<keyword evidence="1" id="KW-0732">Signal</keyword>
<feature type="signal peptide" evidence="1">
    <location>
        <begin position="1"/>
        <end position="26"/>
    </location>
</feature>
<evidence type="ECO:0000313" key="2">
    <source>
        <dbReference type="EMBL" id="EDW60093.2"/>
    </source>
</evidence>
<evidence type="ECO:0000313" key="3">
    <source>
        <dbReference type="Proteomes" id="UP000008792"/>
    </source>
</evidence>
<dbReference type="InterPro" id="IPR010512">
    <property type="entry name" value="DUF1091"/>
</dbReference>
<dbReference type="AlphaFoldDB" id="B4LN89"/>
<evidence type="ECO:0000256" key="1">
    <source>
        <dbReference type="SAM" id="SignalP"/>
    </source>
</evidence>
<reference evidence="2 3" key="1">
    <citation type="journal article" date="2007" name="Nature">
        <title>Evolution of genes and genomes on the Drosophila phylogeny.</title>
        <authorList>
            <consortium name="Drosophila 12 Genomes Consortium"/>
            <person name="Clark A.G."/>
            <person name="Eisen M.B."/>
            <person name="Smith D.R."/>
            <person name="Bergman C.M."/>
            <person name="Oliver B."/>
            <person name="Markow T.A."/>
            <person name="Kaufman T.C."/>
            <person name="Kellis M."/>
            <person name="Gelbart W."/>
            <person name="Iyer V.N."/>
            <person name="Pollard D.A."/>
            <person name="Sackton T.B."/>
            <person name="Larracuente A.M."/>
            <person name="Singh N.D."/>
            <person name="Abad J.P."/>
            <person name="Abt D.N."/>
            <person name="Adryan B."/>
            <person name="Aguade M."/>
            <person name="Akashi H."/>
            <person name="Anderson W.W."/>
            <person name="Aquadro C.F."/>
            <person name="Ardell D.H."/>
            <person name="Arguello R."/>
            <person name="Artieri C.G."/>
            <person name="Barbash D.A."/>
            <person name="Barker D."/>
            <person name="Barsanti P."/>
            <person name="Batterham P."/>
            <person name="Batzoglou S."/>
            <person name="Begun D."/>
            <person name="Bhutkar A."/>
            <person name="Blanco E."/>
            <person name="Bosak S.A."/>
            <person name="Bradley R.K."/>
            <person name="Brand A.D."/>
            <person name="Brent M.R."/>
            <person name="Brooks A.N."/>
            <person name="Brown R.H."/>
            <person name="Butlin R.K."/>
            <person name="Caggese C."/>
            <person name="Calvi B.R."/>
            <person name="Bernardo de Carvalho A."/>
            <person name="Caspi A."/>
            <person name="Castrezana S."/>
            <person name="Celniker S.E."/>
            <person name="Chang J.L."/>
            <person name="Chapple C."/>
            <person name="Chatterji S."/>
            <person name="Chinwalla A."/>
            <person name="Civetta A."/>
            <person name="Clifton S.W."/>
            <person name="Comeron J.M."/>
            <person name="Costello J.C."/>
            <person name="Coyne J.A."/>
            <person name="Daub J."/>
            <person name="David R.G."/>
            <person name="Delcher A.L."/>
            <person name="Delehaunty K."/>
            <person name="Do C.B."/>
            <person name="Ebling H."/>
            <person name="Edwards K."/>
            <person name="Eickbush T."/>
            <person name="Evans J.D."/>
            <person name="Filipski A."/>
            <person name="Findeiss S."/>
            <person name="Freyhult E."/>
            <person name="Fulton L."/>
            <person name="Fulton R."/>
            <person name="Garcia A.C."/>
            <person name="Gardiner A."/>
            <person name="Garfield D.A."/>
            <person name="Garvin B.E."/>
            <person name="Gibson G."/>
            <person name="Gilbert D."/>
            <person name="Gnerre S."/>
            <person name="Godfrey J."/>
            <person name="Good R."/>
            <person name="Gotea V."/>
            <person name="Gravely B."/>
            <person name="Greenberg A.J."/>
            <person name="Griffiths-Jones S."/>
            <person name="Gross S."/>
            <person name="Guigo R."/>
            <person name="Gustafson E.A."/>
            <person name="Haerty W."/>
            <person name="Hahn M.W."/>
            <person name="Halligan D.L."/>
            <person name="Halpern A.L."/>
            <person name="Halter G.M."/>
            <person name="Han M.V."/>
            <person name="Heger A."/>
            <person name="Hillier L."/>
            <person name="Hinrichs A.S."/>
            <person name="Holmes I."/>
            <person name="Hoskins R.A."/>
            <person name="Hubisz M.J."/>
            <person name="Hultmark D."/>
            <person name="Huntley M.A."/>
            <person name="Jaffe D.B."/>
            <person name="Jagadeeshan S."/>
            <person name="Jeck W.R."/>
            <person name="Johnson J."/>
            <person name="Jones C.D."/>
            <person name="Jordan W.C."/>
            <person name="Karpen G.H."/>
            <person name="Kataoka E."/>
            <person name="Keightley P.D."/>
            <person name="Kheradpour P."/>
            <person name="Kirkness E.F."/>
            <person name="Koerich L.B."/>
            <person name="Kristiansen K."/>
            <person name="Kudrna D."/>
            <person name="Kulathinal R.J."/>
            <person name="Kumar S."/>
            <person name="Kwok R."/>
            <person name="Lander E."/>
            <person name="Langley C.H."/>
            <person name="Lapoint R."/>
            <person name="Lazzaro B.P."/>
            <person name="Lee S.J."/>
            <person name="Levesque L."/>
            <person name="Li R."/>
            <person name="Lin C.F."/>
            <person name="Lin M.F."/>
            <person name="Lindblad-Toh K."/>
            <person name="Llopart A."/>
            <person name="Long M."/>
            <person name="Low L."/>
            <person name="Lozovsky E."/>
            <person name="Lu J."/>
            <person name="Luo M."/>
            <person name="Machado C.A."/>
            <person name="Makalowski W."/>
            <person name="Marzo M."/>
            <person name="Matsuda M."/>
            <person name="Matzkin L."/>
            <person name="McAllister B."/>
            <person name="McBride C.S."/>
            <person name="McKernan B."/>
            <person name="McKernan K."/>
            <person name="Mendez-Lago M."/>
            <person name="Minx P."/>
            <person name="Mollenhauer M.U."/>
            <person name="Montooth K."/>
            <person name="Mount S.M."/>
            <person name="Mu X."/>
            <person name="Myers E."/>
            <person name="Negre B."/>
            <person name="Newfeld S."/>
            <person name="Nielsen R."/>
            <person name="Noor M.A."/>
            <person name="O'Grady P."/>
            <person name="Pachter L."/>
            <person name="Papaceit M."/>
            <person name="Parisi M.J."/>
            <person name="Parisi M."/>
            <person name="Parts L."/>
            <person name="Pedersen J.S."/>
            <person name="Pesole G."/>
            <person name="Phillippy A.M."/>
            <person name="Ponting C.P."/>
            <person name="Pop M."/>
            <person name="Porcelli D."/>
            <person name="Powell J.R."/>
            <person name="Prohaska S."/>
            <person name="Pruitt K."/>
            <person name="Puig M."/>
            <person name="Quesneville H."/>
            <person name="Ram K.R."/>
            <person name="Rand D."/>
            <person name="Rasmussen M.D."/>
            <person name="Reed L.K."/>
            <person name="Reenan R."/>
            <person name="Reily A."/>
            <person name="Remington K.A."/>
            <person name="Rieger T.T."/>
            <person name="Ritchie M.G."/>
            <person name="Robin C."/>
            <person name="Rogers Y.H."/>
            <person name="Rohde C."/>
            <person name="Rozas J."/>
            <person name="Rubenfield M.J."/>
            <person name="Ruiz A."/>
            <person name="Russo S."/>
            <person name="Salzberg S.L."/>
            <person name="Sanchez-Gracia A."/>
            <person name="Saranga D.J."/>
            <person name="Sato H."/>
            <person name="Schaeffer S.W."/>
            <person name="Schatz M.C."/>
            <person name="Schlenke T."/>
            <person name="Schwartz R."/>
            <person name="Segarra C."/>
            <person name="Singh R.S."/>
            <person name="Sirot L."/>
            <person name="Sirota M."/>
            <person name="Sisneros N.B."/>
            <person name="Smith C.D."/>
            <person name="Smith T.F."/>
            <person name="Spieth J."/>
            <person name="Stage D.E."/>
            <person name="Stark A."/>
            <person name="Stephan W."/>
            <person name="Strausberg R.L."/>
            <person name="Strempel S."/>
            <person name="Sturgill D."/>
            <person name="Sutton G."/>
            <person name="Sutton G.G."/>
            <person name="Tao W."/>
            <person name="Teichmann S."/>
            <person name="Tobari Y.N."/>
            <person name="Tomimura Y."/>
            <person name="Tsolas J.M."/>
            <person name="Valente V.L."/>
            <person name="Venter E."/>
            <person name="Venter J.C."/>
            <person name="Vicario S."/>
            <person name="Vieira F.G."/>
            <person name="Vilella A.J."/>
            <person name="Villasante A."/>
            <person name="Walenz B."/>
            <person name="Wang J."/>
            <person name="Wasserman M."/>
            <person name="Watts T."/>
            <person name="Wilson D."/>
            <person name="Wilson R.K."/>
            <person name="Wing R.A."/>
            <person name="Wolfner M.F."/>
            <person name="Wong A."/>
            <person name="Wong G.K."/>
            <person name="Wu C.I."/>
            <person name="Wu G."/>
            <person name="Yamamoto D."/>
            <person name="Yang H.P."/>
            <person name="Yang S.P."/>
            <person name="Yorke J.A."/>
            <person name="Yoshida K."/>
            <person name="Zdobnov E."/>
            <person name="Zhang P."/>
            <person name="Zhang Y."/>
            <person name="Zimin A.V."/>
            <person name="Baldwin J."/>
            <person name="Abdouelleil A."/>
            <person name="Abdulkadir J."/>
            <person name="Abebe A."/>
            <person name="Abera B."/>
            <person name="Abreu J."/>
            <person name="Acer S.C."/>
            <person name="Aftuck L."/>
            <person name="Alexander A."/>
            <person name="An P."/>
            <person name="Anderson E."/>
            <person name="Anderson S."/>
            <person name="Arachi H."/>
            <person name="Azer M."/>
            <person name="Bachantsang P."/>
            <person name="Barry A."/>
            <person name="Bayul T."/>
            <person name="Berlin A."/>
            <person name="Bessette D."/>
            <person name="Bloom T."/>
            <person name="Blye J."/>
            <person name="Boguslavskiy L."/>
            <person name="Bonnet C."/>
            <person name="Boukhgalter B."/>
            <person name="Bourzgui I."/>
            <person name="Brown A."/>
            <person name="Cahill P."/>
            <person name="Channer S."/>
            <person name="Cheshatsang Y."/>
            <person name="Chuda L."/>
            <person name="Citroen M."/>
            <person name="Collymore A."/>
            <person name="Cooke P."/>
            <person name="Costello M."/>
            <person name="D'Aco K."/>
            <person name="Daza R."/>
            <person name="De Haan G."/>
            <person name="DeGray S."/>
            <person name="DeMaso C."/>
            <person name="Dhargay N."/>
            <person name="Dooley K."/>
            <person name="Dooley E."/>
            <person name="Doricent M."/>
            <person name="Dorje P."/>
            <person name="Dorjee K."/>
            <person name="Dupes A."/>
            <person name="Elong R."/>
            <person name="Falk J."/>
            <person name="Farina A."/>
            <person name="Faro S."/>
            <person name="Ferguson D."/>
            <person name="Fisher S."/>
            <person name="Foley C.D."/>
            <person name="Franke A."/>
            <person name="Friedrich D."/>
            <person name="Gadbois L."/>
            <person name="Gearin G."/>
            <person name="Gearin C.R."/>
            <person name="Giannoukos G."/>
            <person name="Goode T."/>
            <person name="Graham J."/>
            <person name="Grandbois E."/>
            <person name="Grewal S."/>
            <person name="Gyaltsen K."/>
            <person name="Hafez N."/>
            <person name="Hagos B."/>
            <person name="Hall J."/>
            <person name="Henson C."/>
            <person name="Hollinger A."/>
            <person name="Honan T."/>
            <person name="Huard M.D."/>
            <person name="Hughes L."/>
            <person name="Hurhula B."/>
            <person name="Husby M.E."/>
            <person name="Kamat A."/>
            <person name="Kanga B."/>
            <person name="Kashin S."/>
            <person name="Khazanovich D."/>
            <person name="Kisner P."/>
            <person name="Lance K."/>
            <person name="Lara M."/>
            <person name="Lee W."/>
            <person name="Lennon N."/>
            <person name="Letendre F."/>
            <person name="LeVine R."/>
            <person name="Lipovsky A."/>
            <person name="Liu X."/>
            <person name="Liu J."/>
            <person name="Liu S."/>
            <person name="Lokyitsang T."/>
            <person name="Lokyitsang Y."/>
            <person name="Lubonja R."/>
            <person name="Lui A."/>
            <person name="MacDonald P."/>
            <person name="Magnisalis V."/>
            <person name="Maru K."/>
            <person name="Matthews C."/>
            <person name="McCusker W."/>
            <person name="McDonough S."/>
            <person name="Mehta T."/>
            <person name="Meldrim J."/>
            <person name="Meneus L."/>
            <person name="Mihai O."/>
            <person name="Mihalev A."/>
            <person name="Mihova T."/>
            <person name="Mittelman R."/>
            <person name="Mlenga V."/>
            <person name="Montmayeur A."/>
            <person name="Mulrain L."/>
            <person name="Navidi A."/>
            <person name="Naylor J."/>
            <person name="Negash T."/>
            <person name="Nguyen T."/>
            <person name="Nguyen N."/>
            <person name="Nicol R."/>
            <person name="Norbu C."/>
            <person name="Norbu N."/>
            <person name="Novod N."/>
            <person name="O'Neill B."/>
            <person name="Osman S."/>
            <person name="Markiewicz E."/>
            <person name="Oyono O.L."/>
            <person name="Patti C."/>
            <person name="Phunkhang P."/>
            <person name="Pierre F."/>
            <person name="Priest M."/>
            <person name="Raghuraman S."/>
            <person name="Rege F."/>
            <person name="Reyes R."/>
            <person name="Rise C."/>
            <person name="Rogov P."/>
            <person name="Ross K."/>
            <person name="Ryan E."/>
            <person name="Settipalli S."/>
            <person name="Shea T."/>
            <person name="Sherpa N."/>
            <person name="Shi L."/>
            <person name="Shih D."/>
            <person name="Sparrow T."/>
            <person name="Spaulding J."/>
            <person name="Stalker J."/>
            <person name="Stange-Thomann N."/>
            <person name="Stavropoulos S."/>
            <person name="Stone C."/>
            <person name="Strader C."/>
            <person name="Tesfaye S."/>
            <person name="Thomson T."/>
            <person name="Thoulutsang Y."/>
            <person name="Thoulutsang D."/>
            <person name="Topham K."/>
            <person name="Topping I."/>
            <person name="Tsamla T."/>
            <person name="Vassiliev H."/>
            <person name="Vo A."/>
            <person name="Wangchuk T."/>
            <person name="Wangdi T."/>
            <person name="Weiand M."/>
            <person name="Wilkinson J."/>
            <person name="Wilson A."/>
            <person name="Yadav S."/>
            <person name="Young G."/>
            <person name="Yu Q."/>
            <person name="Zembek L."/>
            <person name="Zhong D."/>
            <person name="Zimmer A."/>
            <person name="Zwirko Z."/>
            <person name="Jaffe D.B."/>
            <person name="Alvarez P."/>
            <person name="Brockman W."/>
            <person name="Butler J."/>
            <person name="Chin C."/>
            <person name="Gnerre S."/>
            <person name="Grabherr M."/>
            <person name="Kleber M."/>
            <person name="Mauceli E."/>
            <person name="MacCallum I."/>
        </authorList>
    </citation>
    <scope>NUCLEOTIDE SEQUENCE [LARGE SCALE GENOMIC DNA]</scope>
    <source>
        <strain evidence="3">Tucson 15010-1051.87</strain>
    </source>
</reference>
<organism evidence="2 3">
    <name type="scientific">Drosophila virilis</name>
    <name type="common">Fruit fly</name>
    <dbReference type="NCBI Taxonomy" id="7244"/>
    <lineage>
        <taxon>Eukaryota</taxon>
        <taxon>Metazoa</taxon>
        <taxon>Ecdysozoa</taxon>
        <taxon>Arthropoda</taxon>
        <taxon>Hexapoda</taxon>
        <taxon>Insecta</taxon>
        <taxon>Pterygota</taxon>
        <taxon>Neoptera</taxon>
        <taxon>Endopterygota</taxon>
        <taxon>Diptera</taxon>
        <taxon>Brachycera</taxon>
        <taxon>Muscomorpha</taxon>
        <taxon>Ephydroidea</taxon>
        <taxon>Drosophilidae</taxon>
        <taxon>Drosophila</taxon>
    </lineage>
</organism>
<dbReference type="OrthoDB" id="7878548at2759"/>
<protein>
    <recommendedName>
        <fullName evidence="4">MD-2-related lipid-recognition domain-containing protein</fullName>
    </recommendedName>
</protein>
<gene>
    <name evidence="2" type="primary">Dvir\GJ21294</name>
    <name evidence="2" type="ORF">Dvir_GJ21294</name>
</gene>